<evidence type="ECO:0000313" key="3">
    <source>
        <dbReference type="Proteomes" id="UP000037848"/>
    </source>
</evidence>
<accession>A0A0N0M1H4</accession>
<dbReference type="AlphaFoldDB" id="A0A0N0M1H4"/>
<dbReference type="RefSeq" id="WP_054453249.1">
    <property type="nucleotide sequence ID" value="NZ_LHPH01000004.1"/>
</dbReference>
<dbReference type="STRING" id="187330.AMS58_10890"/>
<organism evidence="2 3">
    <name type="scientific">Pseudoalteromonas porphyrae</name>
    <dbReference type="NCBI Taxonomy" id="187330"/>
    <lineage>
        <taxon>Bacteria</taxon>
        <taxon>Pseudomonadati</taxon>
        <taxon>Pseudomonadota</taxon>
        <taxon>Gammaproteobacteria</taxon>
        <taxon>Alteromonadales</taxon>
        <taxon>Pseudoalteromonadaceae</taxon>
        <taxon>Pseudoalteromonas</taxon>
    </lineage>
</organism>
<keyword evidence="3" id="KW-1185">Reference proteome</keyword>
<feature type="signal peptide" evidence="1">
    <location>
        <begin position="1"/>
        <end position="28"/>
    </location>
</feature>
<keyword evidence="1" id="KW-0732">Signal</keyword>
<feature type="chain" id="PRO_5005855329" evidence="1">
    <location>
        <begin position="29"/>
        <end position="99"/>
    </location>
</feature>
<sequence length="99" mass="11110">MKTHLKLVTVLFSSTIALFYTASSLAHAAHGTNQPWHACEEKKLNQSCQYELVNKLYIGSCQAANKVLMCVRNQPIIDIKNQHKTQQSAGTNEHAKKKE</sequence>
<gene>
    <name evidence="2" type="ORF">ADS77_05090</name>
</gene>
<evidence type="ECO:0000256" key="1">
    <source>
        <dbReference type="SAM" id="SignalP"/>
    </source>
</evidence>
<evidence type="ECO:0000313" key="2">
    <source>
        <dbReference type="EMBL" id="KPH64649.1"/>
    </source>
</evidence>
<dbReference type="PATRIC" id="fig|187330.3.peg.2780"/>
<name>A0A0N0M1H4_9GAMM</name>
<dbReference type="EMBL" id="LHPH01000004">
    <property type="protein sequence ID" value="KPH64649.1"/>
    <property type="molecule type" value="Genomic_DNA"/>
</dbReference>
<dbReference type="Proteomes" id="UP000037848">
    <property type="component" value="Unassembled WGS sequence"/>
</dbReference>
<reference evidence="2 3" key="1">
    <citation type="submission" date="2015-08" db="EMBL/GenBank/DDBJ databases">
        <title>Draft Genome Sequence of Pseudoalteromonas porphyrae UCD-SED14.</title>
        <authorList>
            <person name="Coil D.A."/>
            <person name="Jospin G."/>
            <person name="Lee R.D."/>
            <person name="Eisen J.A."/>
        </authorList>
    </citation>
    <scope>NUCLEOTIDE SEQUENCE [LARGE SCALE GENOMIC DNA]</scope>
    <source>
        <strain evidence="2 3">UCD-SED14</strain>
    </source>
</reference>
<comment type="caution">
    <text evidence="2">The sequence shown here is derived from an EMBL/GenBank/DDBJ whole genome shotgun (WGS) entry which is preliminary data.</text>
</comment>
<proteinExistence type="predicted"/>
<protein>
    <submittedName>
        <fullName evidence="2">Uncharacterized protein</fullName>
    </submittedName>
</protein>